<evidence type="ECO:0000256" key="11">
    <source>
        <dbReference type="ARBA" id="ARBA00023136"/>
    </source>
</evidence>
<evidence type="ECO:0000256" key="12">
    <source>
        <dbReference type="RuleBase" id="RU003879"/>
    </source>
</evidence>
<evidence type="ECO:0000256" key="3">
    <source>
        <dbReference type="ARBA" id="ARBA00005811"/>
    </source>
</evidence>
<accession>A0ABU9IGZ5</accession>
<evidence type="ECO:0000313" key="15">
    <source>
        <dbReference type="Proteomes" id="UP001497045"/>
    </source>
</evidence>
<proteinExistence type="inferred from homology"/>
<organism evidence="14 15">
    <name type="scientific">Aurantiacibacter gilvus</name>
    <dbReference type="NCBI Taxonomy" id="3139141"/>
    <lineage>
        <taxon>Bacteria</taxon>
        <taxon>Pseudomonadati</taxon>
        <taxon>Pseudomonadota</taxon>
        <taxon>Alphaproteobacteria</taxon>
        <taxon>Sphingomonadales</taxon>
        <taxon>Erythrobacteraceae</taxon>
        <taxon>Aurantiacibacter</taxon>
    </lineage>
</organism>
<keyword evidence="6" id="KW-1003">Cell membrane</keyword>
<evidence type="ECO:0000256" key="2">
    <source>
        <dbReference type="ARBA" id="ARBA00004249"/>
    </source>
</evidence>
<comment type="function">
    <text evidence="1">Involved in the TonB-dependent energy-dependent transport of various receptor-bound substrates.</text>
</comment>
<dbReference type="PANTHER" id="PTHR30558:SF12">
    <property type="entry name" value="BIOPOLYMER TRANSPORT PROTEIN EXBD"/>
    <property type="match status" value="1"/>
</dbReference>
<evidence type="ECO:0000256" key="1">
    <source>
        <dbReference type="ARBA" id="ARBA00003540"/>
    </source>
</evidence>
<keyword evidence="7" id="KW-0997">Cell inner membrane</keyword>
<comment type="subcellular location">
    <subcellularLocation>
        <location evidence="2">Cell inner membrane</location>
        <topology evidence="2">Single-pass type II membrane protein</topology>
    </subcellularLocation>
    <subcellularLocation>
        <location evidence="12">Cell membrane</location>
        <topology evidence="12">Single-pass type II membrane protein</topology>
    </subcellularLocation>
</comment>
<evidence type="ECO:0000256" key="8">
    <source>
        <dbReference type="ARBA" id="ARBA00022692"/>
    </source>
</evidence>
<evidence type="ECO:0000256" key="10">
    <source>
        <dbReference type="ARBA" id="ARBA00022989"/>
    </source>
</evidence>
<comment type="caution">
    <text evidence="14">The sequence shown here is derived from an EMBL/GenBank/DDBJ whole genome shotgun (WGS) entry which is preliminary data.</text>
</comment>
<dbReference type="Proteomes" id="UP001497045">
    <property type="component" value="Unassembled WGS sequence"/>
</dbReference>
<name>A0ABU9IGZ5_9SPHN</name>
<dbReference type="Pfam" id="PF02472">
    <property type="entry name" value="ExbD"/>
    <property type="match status" value="1"/>
</dbReference>
<keyword evidence="8 12" id="KW-0812">Transmembrane</keyword>
<keyword evidence="11 13" id="KW-0472">Membrane</keyword>
<evidence type="ECO:0000256" key="9">
    <source>
        <dbReference type="ARBA" id="ARBA00022927"/>
    </source>
</evidence>
<dbReference type="EMBL" id="JBBYHV010000002">
    <property type="protein sequence ID" value="MEL1251705.1"/>
    <property type="molecule type" value="Genomic_DNA"/>
</dbReference>
<evidence type="ECO:0000256" key="5">
    <source>
        <dbReference type="ARBA" id="ARBA00022448"/>
    </source>
</evidence>
<keyword evidence="10 13" id="KW-1133">Transmembrane helix</keyword>
<comment type="similarity">
    <text evidence="3 12">Belongs to the ExbD/TolR family.</text>
</comment>
<gene>
    <name evidence="14" type="ORF">AAEO60_13590</name>
</gene>
<dbReference type="PANTHER" id="PTHR30558">
    <property type="entry name" value="EXBD MEMBRANE COMPONENT OF PMF-DRIVEN MACROMOLECULE IMPORT SYSTEM"/>
    <property type="match status" value="1"/>
</dbReference>
<reference evidence="14 15" key="1">
    <citation type="submission" date="2024-04" db="EMBL/GenBank/DDBJ databases">
        <title>Aurantiacibacter sp. DGU6 16S ribosomal RNA gene Genome sequencing and assembly.</title>
        <authorList>
            <person name="Park S."/>
        </authorList>
    </citation>
    <scope>NUCLEOTIDE SEQUENCE [LARGE SCALE GENOMIC DNA]</scope>
    <source>
        <strain evidence="14 15">DGU6</strain>
    </source>
</reference>
<dbReference type="InterPro" id="IPR003400">
    <property type="entry name" value="ExbD"/>
</dbReference>
<keyword evidence="15" id="KW-1185">Reference proteome</keyword>
<evidence type="ECO:0000256" key="6">
    <source>
        <dbReference type="ARBA" id="ARBA00022475"/>
    </source>
</evidence>
<feature type="transmembrane region" description="Helical" evidence="13">
    <location>
        <begin position="21"/>
        <end position="46"/>
    </location>
</feature>
<comment type="subunit">
    <text evidence="4">The accessory proteins ExbB and ExbD seem to form a complex with TonB.</text>
</comment>
<keyword evidence="9 12" id="KW-0653">Protein transport</keyword>
<dbReference type="Gene3D" id="3.30.420.270">
    <property type="match status" value="1"/>
</dbReference>
<keyword evidence="5 12" id="KW-0813">Transport</keyword>
<evidence type="ECO:0000256" key="4">
    <source>
        <dbReference type="ARBA" id="ARBA00011471"/>
    </source>
</evidence>
<dbReference type="RefSeq" id="WP_341674250.1">
    <property type="nucleotide sequence ID" value="NZ_JBBYHV010000002.1"/>
</dbReference>
<evidence type="ECO:0000256" key="13">
    <source>
        <dbReference type="SAM" id="Phobius"/>
    </source>
</evidence>
<evidence type="ECO:0000313" key="14">
    <source>
        <dbReference type="EMBL" id="MEL1251705.1"/>
    </source>
</evidence>
<protein>
    <submittedName>
        <fullName evidence="14">Biopolymer transporter ExbD</fullName>
    </submittedName>
</protein>
<evidence type="ECO:0000256" key="7">
    <source>
        <dbReference type="ARBA" id="ARBA00022519"/>
    </source>
</evidence>
<sequence length="147" mass="16384">MAIRSRLLERSFNRLPEPMSQLNITPLIDVLLVLLVMLILSIPIAVNRLDVDLPQGPDITLAEQPEVSLVVRENGAVLWDGEPVSNEELAQRLQAAAAWPETPVIRFEPDALASYDASVQVINQVSDAGIDKFAFIGNHRYREWDAD</sequence>